<keyword evidence="1" id="KW-0472">Membrane</keyword>
<proteinExistence type="predicted"/>
<evidence type="ECO:0000313" key="2">
    <source>
        <dbReference type="EMBL" id="JAD93173.1"/>
    </source>
</evidence>
<accession>A0A0A9E2D3</accession>
<dbReference type="AlphaFoldDB" id="A0A0A9E2D3"/>
<name>A0A0A9E2D3_ARUDO</name>
<evidence type="ECO:0000256" key="1">
    <source>
        <dbReference type="SAM" id="Phobius"/>
    </source>
</evidence>
<keyword evidence="1" id="KW-1133">Transmembrane helix</keyword>
<reference evidence="2" key="1">
    <citation type="submission" date="2014-09" db="EMBL/GenBank/DDBJ databases">
        <authorList>
            <person name="Magalhaes I.L.F."/>
            <person name="Oliveira U."/>
            <person name="Santos F.R."/>
            <person name="Vidigal T.H.D.A."/>
            <person name="Brescovit A.D."/>
            <person name="Santos A.J."/>
        </authorList>
    </citation>
    <scope>NUCLEOTIDE SEQUENCE</scope>
    <source>
        <tissue evidence="2">Shoot tissue taken approximately 20 cm above the soil surface</tissue>
    </source>
</reference>
<protein>
    <submittedName>
        <fullName evidence="2">Uncharacterized protein</fullName>
    </submittedName>
</protein>
<dbReference type="EMBL" id="GBRH01204722">
    <property type="protein sequence ID" value="JAD93173.1"/>
    <property type="molecule type" value="Transcribed_RNA"/>
</dbReference>
<reference evidence="2" key="2">
    <citation type="journal article" date="2015" name="Data Brief">
        <title>Shoot transcriptome of the giant reed, Arundo donax.</title>
        <authorList>
            <person name="Barrero R.A."/>
            <person name="Guerrero F.D."/>
            <person name="Moolhuijzen P."/>
            <person name="Goolsby J.A."/>
            <person name="Tidwell J."/>
            <person name="Bellgard S.E."/>
            <person name="Bellgard M.I."/>
        </authorList>
    </citation>
    <scope>NUCLEOTIDE SEQUENCE</scope>
    <source>
        <tissue evidence="2">Shoot tissue taken approximately 20 cm above the soil surface</tissue>
    </source>
</reference>
<organism evidence="2">
    <name type="scientific">Arundo donax</name>
    <name type="common">Giant reed</name>
    <name type="synonym">Donax arundinaceus</name>
    <dbReference type="NCBI Taxonomy" id="35708"/>
    <lineage>
        <taxon>Eukaryota</taxon>
        <taxon>Viridiplantae</taxon>
        <taxon>Streptophyta</taxon>
        <taxon>Embryophyta</taxon>
        <taxon>Tracheophyta</taxon>
        <taxon>Spermatophyta</taxon>
        <taxon>Magnoliopsida</taxon>
        <taxon>Liliopsida</taxon>
        <taxon>Poales</taxon>
        <taxon>Poaceae</taxon>
        <taxon>PACMAD clade</taxon>
        <taxon>Arundinoideae</taxon>
        <taxon>Arundineae</taxon>
        <taxon>Arundo</taxon>
    </lineage>
</organism>
<sequence>MSYPSYLMAVQVCQWSPLNFVWFLHSTTSKLCGYNCVCFLYLLAICCNCQGGIFRSLGPFLLMQIK</sequence>
<feature type="transmembrane region" description="Helical" evidence="1">
    <location>
        <begin position="31"/>
        <end position="53"/>
    </location>
</feature>
<keyword evidence="1" id="KW-0812">Transmembrane</keyword>